<feature type="transmembrane region" description="Helical" evidence="5">
    <location>
        <begin position="190"/>
        <end position="208"/>
    </location>
</feature>
<feature type="transmembrane region" description="Helical" evidence="5">
    <location>
        <begin position="282"/>
        <end position="303"/>
    </location>
</feature>
<dbReference type="PROSITE" id="PS50850">
    <property type="entry name" value="MFS"/>
    <property type="match status" value="1"/>
</dbReference>
<feature type="transmembrane region" description="Helical" evidence="5">
    <location>
        <begin position="412"/>
        <end position="434"/>
    </location>
</feature>
<reference evidence="8" key="1">
    <citation type="submission" date="2016-10" db="EMBL/GenBank/DDBJ databases">
        <title>Comparative genomics uncovers the prolific and rare metabolic potential of the cyanobacterial genus Moorea.</title>
        <authorList>
            <person name="Leao T."/>
            <person name="Castelao G."/>
            <person name="Korobeynikov A."/>
            <person name="Monroe E.A."/>
            <person name="Podell S."/>
            <person name="Glukhov E."/>
            <person name="Allen E."/>
            <person name="Gerwick W.H."/>
            <person name="Gerwick L."/>
        </authorList>
    </citation>
    <scope>NUCLEOTIDE SEQUENCE [LARGE SCALE GENOMIC DNA]</scope>
    <source>
        <strain evidence="8">PAL-8-15-08-1</strain>
    </source>
</reference>
<feature type="transmembrane region" description="Helical" evidence="5">
    <location>
        <begin position="446"/>
        <end position="464"/>
    </location>
</feature>
<evidence type="ECO:0000259" key="6">
    <source>
        <dbReference type="PROSITE" id="PS50850"/>
    </source>
</evidence>
<feature type="transmembrane region" description="Helical" evidence="5">
    <location>
        <begin position="84"/>
        <end position="104"/>
    </location>
</feature>
<evidence type="ECO:0000256" key="4">
    <source>
        <dbReference type="ARBA" id="ARBA00023136"/>
    </source>
</evidence>
<proteinExistence type="predicted"/>
<keyword evidence="3 5" id="KW-1133">Transmembrane helix</keyword>
<feature type="transmembrane region" description="Helical" evidence="5">
    <location>
        <begin position="372"/>
        <end position="392"/>
    </location>
</feature>
<dbReference type="SUPFAM" id="SSF103473">
    <property type="entry name" value="MFS general substrate transporter"/>
    <property type="match status" value="1"/>
</dbReference>
<evidence type="ECO:0000313" key="7">
    <source>
        <dbReference type="EMBL" id="AOW99432.1"/>
    </source>
</evidence>
<feature type="transmembrane region" description="Helical" evidence="5">
    <location>
        <begin position="220"/>
        <end position="240"/>
    </location>
</feature>
<keyword evidence="4 5" id="KW-0472">Membrane</keyword>
<dbReference type="PANTHER" id="PTHR23526:SF2">
    <property type="entry name" value="MAJOR FACILITATOR SUPERFAMILY (MFS) PROFILE DOMAIN-CONTAINING PROTEIN"/>
    <property type="match status" value="1"/>
</dbReference>
<dbReference type="AlphaFoldDB" id="A0A1D8TPE3"/>
<dbReference type="Proteomes" id="UP000177870">
    <property type="component" value="Chromosome"/>
</dbReference>
<feature type="transmembrane region" description="Helical" evidence="5">
    <location>
        <begin position="55"/>
        <end position="78"/>
    </location>
</feature>
<dbReference type="STRING" id="1458985.BJP34_08150"/>
<dbReference type="InterPro" id="IPR052528">
    <property type="entry name" value="Sugar_transport-like"/>
</dbReference>
<sequence>MLRLISDVAPEAPSLPRLPELLKPLNKEARPPLSPTEKIPKGDIRSSLRAATLDGVFSAFFSSITAEVFLTNFLLQLGASNFEIGILSGIPLLANFLQPIGAYLSDRSYSRHWFIIKTFVPSRLLWLFVLVGIAMFCSGLAPAHHLVLCTLAINLITHIFGALGSPSWSSWMAVLVPVRLRGRYFGLRNSFTNLTNLLCVPLLGYIVSTWDGGQVQGYGVILILGIIAGILSLVFQFFMVDVTPQIPSKKTAKTDETTDETLESEEEPTPSDYVALLKDTNFLIFVLYFGLWMFGFTLSAPFFNVYLLDNLGLDVGWVTLYTSLTAGASLLTLIYWGKLSDLIGNRPVLVMVGILLSVMPLLWLGISTPTTLALWVWLPLLFLGTGSAAAAIDLCANNIQIEISPAHKPSTYFAAAASSAGLGGAIGSMFGGFLAELPHFGGLPTLFALSAVVRLATLLPLAFVREPRGRNLKQLLLRNRA</sequence>
<feature type="transmembrane region" description="Helical" evidence="5">
    <location>
        <begin position="315"/>
        <end position="336"/>
    </location>
</feature>
<comment type="subcellular location">
    <subcellularLocation>
        <location evidence="1">Cell membrane</location>
        <topology evidence="1">Multi-pass membrane protein</topology>
    </subcellularLocation>
</comment>
<feature type="transmembrane region" description="Helical" evidence="5">
    <location>
        <begin position="124"/>
        <end position="143"/>
    </location>
</feature>
<dbReference type="InterPro" id="IPR011701">
    <property type="entry name" value="MFS"/>
</dbReference>
<feature type="domain" description="Major facilitator superfamily (MFS) profile" evidence="6">
    <location>
        <begin position="47"/>
        <end position="468"/>
    </location>
</feature>
<gene>
    <name evidence="7" type="ORF">BJP34_08150</name>
</gene>
<dbReference type="Gene3D" id="1.20.1250.20">
    <property type="entry name" value="MFS general substrate transporter like domains"/>
    <property type="match status" value="2"/>
</dbReference>
<dbReference type="GO" id="GO:0022857">
    <property type="term" value="F:transmembrane transporter activity"/>
    <property type="evidence" value="ECO:0007669"/>
    <property type="project" value="InterPro"/>
</dbReference>
<dbReference type="GO" id="GO:0005886">
    <property type="term" value="C:plasma membrane"/>
    <property type="evidence" value="ECO:0007669"/>
    <property type="project" value="UniProtKB-SubCell"/>
</dbReference>
<evidence type="ECO:0000256" key="5">
    <source>
        <dbReference type="SAM" id="Phobius"/>
    </source>
</evidence>
<feature type="transmembrane region" description="Helical" evidence="5">
    <location>
        <begin position="348"/>
        <end position="366"/>
    </location>
</feature>
<protein>
    <submittedName>
        <fullName evidence="7">MFS transporter</fullName>
    </submittedName>
</protein>
<dbReference type="PANTHER" id="PTHR23526">
    <property type="entry name" value="INTEGRAL MEMBRANE TRANSPORT PROTEIN-RELATED"/>
    <property type="match status" value="1"/>
</dbReference>
<dbReference type="InterPro" id="IPR020846">
    <property type="entry name" value="MFS_dom"/>
</dbReference>
<evidence type="ECO:0000256" key="3">
    <source>
        <dbReference type="ARBA" id="ARBA00022989"/>
    </source>
</evidence>
<evidence type="ECO:0000256" key="1">
    <source>
        <dbReference type="ARBA" id="ARBA00004651"/>
    </source>
</evidence>
<dbReference type="RefSeq" id="WP_070391916.1">
    <property type="nucleotide sequence ID" value="NZ_CP017599.1"/>
</dbReference>
<dbReference type="EMBL" id="CP017599">
    <property type="protein sequence ID" value="AOW99432.1"/>
    <property type="molecule type" value="Genomic_DNA"/>
</dbReference>
<dbReference type="InterPro" id="IPR036259">
    <property type="entry name" value="MFS_trans_sf"/>
</dbReference>
<name>A0A1D8TPE3_9CYAN</name>
<evidence type="ECO:0000256" key="2">
    <source>
        <dbReference type="ARBA" id="ARBA00022692"/>
    </source>
</evidence>
<dbReference type="KEGG" id="mpro:BJP34_08150"/>
<accession>A0A1D8TPE3</accession>
<organism evidence="7 8">
    <name type="scientific">Moorena producens PAL-8-15-08-1</name>
    <dbReference type="NCBI Taxonomy" id="1458985"/>
    <lineage>
        <taxon>Bacteria</taxon>
        <taxon>Bacillati</taxon>
        <taxon>Cyanobacteriota</taxon>
        <taxon>Cyanophyceae</taxon>
        <taxon>Coleofasciculales</taxon>
        <taxon>Coleofasciculaceae</taxon>
        <taxon>Moorena</taxon>
    </lineage>
</organism>
<evidence type="ECO:0000313" key="8">
    <source>
        <dbReference type="Proteomes" id="UP000177870"/>
    </source>
</evidence>
<keyword evidence="2 5" id="KW-0812">Transmembrane</keyword>
<dbReference type="Pfam" id="PF07690">
    <property type="entry name" value="MFS_1"/>
    <property type="match status" value="1"/>
</dbReference>
<feature type="transmembrane region" description="Helical" evidence="5">
    <location>
        <begin position="155"/>
        <end position="178"/>
    </location>
</feature>